<feature type="transmembrane region" description="Helical" evidence="1">
    <location>
        <begin position="47"/>
        <end position="68"/>
    </location>
</feature>
<organism evidence="2 3">
    <name type="scientific">Mandrillus leucophaeus</name>
    <name type="common">Drill</name>
    <name type="synonym">Papio leucophaeus</name>
    <dbReference type="NCBI Taxonomy" id="9568"/>
    <lineage>
        <taxon>Eukaryota</taxon>
        <taxon>Metazoa</taxon>
        <taxon>Chordata</taxon>
        <taxon>Craniata</taxon>
        <taxon>Vertebrata</taxon>
        <taxon>Euteleostomi</taxon>
        <taxon>Mammalia</taxon>
        <taxon>Eutheria</taxon>
        <taxon>Euarchontoglires</taxon>
        <taxon>Primates</taxon>
        <taxon>Haplorrhini</taxon>
        <taxon>Catarrhini</taxon>
        <taxon>Cercopithecidae</taxon>
        <taxon>Cercopithecinae</taxon>
        <taxon>Mandrillus</taxon>
    </lineage>
</organism>
<dbReference type="GeneTree" id="ENSGT00910000148161"/>
<sequence length="72" mass="8396">MSFWKTLRILSLVIRELVYFSNLSMLLLSLSINIYSFSFLVLILKSIFRSSVVCLLILQAEASFFLFLSRHC</sequence>
<keyword evidence="1" id="KW-1133">Transmembrane helix</keyword>
<name>A0A2K5XR50_MANLE</name>
<feature type="transmembrane region" description="Helical" evidence="1">
    <location>
        <begin position="12"/>
        <end position="35"/>
    </location>
</feature>
<reference evidence="2" key="1">
    <citation type="submission" date="2025-08" db="UniProtKB">
        <authorList>
            <consortium name="Ensembl"/>
        </authorList>
    </citation>
    <scope>IDENTIFICATION</scope>
</reference>
<proteinExistence type="predicted"/>
<reference evidence="2" key="2">
    <citation type="submission" date="2025-09" db="UniProtKB">
        <authorList>
            <consortium name="Ensembl"/>
        </authorList>
    </citation>
    <scope>IDENTIFICATION</scope>
</reference>
<dbReference type="AlphaFoldDB" id="A0A2K5XR50"/>
<evidence type="ECO:0000313" key="3">
    <source>
        <dbReference type="Proteomes" id="UP000233140"/>
    </source>
</evidence>
<keyword evidence="3" id="KW-1185">Reference proteome</keyword>
<keyword evidence="1" id="KW-0472">Membrane</keyword>
<evidence type="ECO:0000313" key="2">
    <source>
        <dbReference type="Ensembl" id="ENSMLEP00000005794.1"/>
    </source>
</evidence>
<evidence type="ECO:0000256" key="1">
    <source>
        <dbReference type="SAM" id="Phobius"/>
    </source>
</evidence>
<keyword evidence="1" id="KW-0812">Transmembrane</keyword>
<dbReference type="Ensembl" id="ENSMLET00000027420.1">
    <property type="protein sequence ID" value="ENSMLEP00000005794.1"/>
    <property type="gene ID" value="ENSMLEG00000025051.1"/>
</dbReference>
<protein>
    <submittedName>
        <fullName evidence="2">Uncharacterized protein</fullName>
    </submittedName>
</protein>
<accession>A0A2K5XR50</accession>
<dbReference type="Proteomes" id="UP000233140">
    <property type="component" value="Unassembled WGS sequence"/>
</dbReference>